<organism evidence="2 3">
    <name type="scientific">Microvirga aerophila</name>
    <dbReference type="NCBI Taxonomy" id="670291"/>
    <lineage>
        <taxon>Bacteria</taxon>
        <taxon>Pseudomonadati</taxon>
        <taxon>Pseudomonadota</taxon>
        <taxon>Alphaproteobacteria</taxon>
        <taxon>Hyphomicrobiales</taxon>
        <taxon>Methylobacteriaceae</taxon>
        <taxon>Microvirga</taxon>
    </lineage>
</organism>
<accession>A0A512BPK1</accession>
<dbReference type="Pfam" id="PF06568">
    <property type="entry name" value="YjiS-like"/>
    <property type="match status" value="1"/>
</dbReference>
<proteinExistence type="predicted"/>
<gene>
    <name evidence="2" type="ORF">MAE02_15750</name>
</gene>
<protein>
    <recommendedName>
        <fullName evidence="1">YjiS-like domain-containing protein</fullName>
    </recommendedName>
</protein>
<feature type="domain" description="YjiS-like" evidence="1">
    <location>
        <begin position="29"/>
        <end position="62"/>
    </location>
</feature>
<evidence type="ECO:0000313" key="3">
    <source>
        <dbReference type="Proteomes" id="UP000321085"/>
    </source>
</evidence>
<reference evidence="2 3" key="1">
    <citation type="submission" date="2019-07" db="EMBL/GenBank/DDBJ databases">
        <title>Whole genome shotgun sequence of Microvirga aerophila NBRC 106136.</title>
        <authorList>
            <person name="Hosoyama A."/>
            <person name="Uohara A."/>
            <person name="Ohji S."/>
            <person name="Ichikawa N."/>
        </authorList>
    </citation>
    <scope>NUCLEOTIDE SEQUENCE [LARGE SCALE GENOMIC DNA]</scope>
    <source>
        <strain evidence="2 3">NBRC 106136</strain>
    </source>
</reference>
<name>A0A512BPK1_9HYPH</name>
<dbReference type="RefSeq" id="WP_114186449.1">
    <property type="nucleotide sequence ID" value="NZ_BJYU01000017.1"/>
</dbReference>
<comment type="caution">
    <text evidence="2">The sequence shown here is derived from an EMBL/GenBank/DDBJ whole genome shotgun (WGS) entry which is preliminary data.</text>
</comment>
<evidence type="ECO:0000259" key="1">
    <source>
        <dbReference type="Pfam" id="PF06568"/>
    </source>
</evidence>
<sequence length="100" mass="11106">MSLTMNCEAATSPLTSTTITKRPSLLTRFFAAVAQEIRIRRDMRTLSGFDDAMLHDIGLGRSGLEDAIRHGRWKQDAAASNVPTDLRGTTVMPLSLTEWR</sequence>
<dbReference type="EMBL" id="BJYU01000017">
    <property type="protein sequence ID" value="GEO13879.1"/>
    <property type="molecule type" value="Genomic_DNA"/>
</dbReference>
<keyword evidence="3" id="KW-1185">Reference proteome</keyword>
<dbReference type="AlphaFoldDB" id="A0A512BPK1"/>
<dbReference type="OrthoDB" id="8021201at2"/>
<dbReference type="Proteomes" id="UP000321085">
    <property type="component" value="Unassembled WGS sequence"/>
</dbReference>
<evidence type="ECO:0000313" key="2">
    <source>
        <dbReference type="EMBL" id="GEO13879.1"/>
    </source>
</evidence>
<dbReference type="InterPro" id="IPR009506">
    <property type="entry name" value="YjiS-like"/>
</dbReference>